<proteinExistence type="predicted"/>
<reference evidence="1" key="1">
    <citation type="submission" date="2018-05" db="EMBL/GenBank/DDBJ databases">
        <authorList>
            <person name="Lanie J.A."/>
            <person name="Ng W.-L."/>
            <person name="Kazmierczak K.M."/>
            <person name="Andrzejewski T.M."/>
            <person name="Davidsen T.M."/>
            <person name="Wayne K.J."/>
            <person name="Tettelin H."/>
            <person name="Glass J.I."/>
            <person name="Rusch D."/>
            <person name="Podicherti R."/>
            <person name="Tsui H.-C.T."/>
            <person name="Winkler M.E."/>
        </authorList>
    </citation>
    <scope>NUCLEOTIDE SEQUENCE</scope>
</reference>
<organism evidence="1">
    <name type="scientific">marine metagenome</name>
    <dbReference type="NCBI Taxonomy" id="408172"/>
    <lineage>
        <taxon>unclassified sequences</taxon>
        <taxon>metagenomes</taxon>
        <taxon>ecological metagenomes</taxon>
    </lineage>
</organism>
<sequence length="30" mass="3598">MTKTTDRASQSLRNGFTDTLCRTHYNRYIF</sequence>
<name>A0A382BKI7_9ZZZZ</name>
<protein>
    <submittedName>
        <fullName evidence="1">Uncharacterized protein</fullName>
    </submittedName>
</protein>
<dbReference type="AlphaFoldDB" id="A0A382BKI7"/>
<dbReference type="EMBL" id="UINC01030148">
    <property type="protein sequence ID" value="SVB14061.1"/>
    <property type="molecule type" value="Genomic_DNA"/>
</dbReference>
<evidence type="ECO:0000313" key="1">
    <source>
        <dbReference type="EMBL" id="SVB14061.1"/>
    </source>
</evidence>
<gene>
    <name evidence="1" type="ORF">METZ01_LOCUS166915</name>
</gene>
<accession>A0A382BKI7</accession>